<dbReference type="OrthoDB" id="9798855at2"/>
<sequence length="176" mass="16586">MGNKLYVGNLPYSVRDSDLEQAFGEFGAVTSAKVMMERDTGRSKGFGFVEMGSDAEAQAAINGMNGQSLGGRSIVVNEARPMEARPPRSGGGFGGGGGGGYGGGRSGGGGGGYGGGRGDGGGGYGGGGREGGGGGGYGGRGDGGFRSPYGSGARNGGGGGGRGGYGGGGGNNGGGY</sequence>
<evidence type="ECO:0000259" key="3">
    <source>
        <dbReference type="PROSITE" id="PS50102"/>
    </source>
</evidence>
<keyword evidence="5" id="KW-1185">Reference proteome</keyword>
<dbReference type="AlphaFoldDB" id="A0A1I1XFK6"/>
<organism evidence="4 5">
    <name type="scientific">Paracidovorax konjaci</name>
    <dbReference type="NCBI Taxonomy" id="32040"/>
    <lineage>
        <taxon>Bacteria</taxon>
        <taxon>Pseudomonadati</taxon>
        <taxon>Pseudomonadota</taxon>
        <taxon>Betaproteobacteria</taxon>
        <taxon>Burkholderiales</taxon>
        <taxon>Comamonadaceae</taxon>
        <taxon>Paracidovorax</taxon>
    </lineage>
</organism>
<feature type="compositionally biased region" description="Gly residues" evidence="2">
    <location>
        <begin position="130"/>
        <end position="144"/>
    </location>
</feature>
<evidence type="ECO:0000313" key="5">
    <source>
        <dbReference type="Proteomes" id="UP000199517"/>
    </source>
</evidence>
<dbReference type="InterPro" id="IPR035979">
    <property type="entry name" value="RBD_domain_sf"/>
</dbReference>
<gene>
    <name evidence="4" type="ORF">SAMN04489710_11321</name>
</gene>
<name>A0A1I1XFK6_9BURK</name>
<proteinExistence type="predicted"/>
<feature type="domain" description="RRM" evidence="3">
    <location>
        <begin position="3"/>
        <end position="81"/>
    </location>
</feature>
<dbReference type="PROSITE" id="PS50102">
    <property type="entry name" value="RRM"/>
    <property type="match status" value="1"/>
</dbReference>
<dbReference type="RefSeq" id="WP_092955130.1">
    <property type="nucleotide sequence ID" value="NZ_FOMQ01000013.1"/>
</dbReference>
<dbReference type="InterPro" id="IPR048289">
    <property type="entry name" value="RRM2_NsCP33-like"/>
</dbReference>
<dbReference type="EMBL" id="FOMQ01000013">
    <property type="protein sequence ID" value="SFE06166.1"/>
    <property type="molecule type" value="Genomic_DNA"/>
</dbReference>
<dbReference type="Proteomes" id="UP000199517">
    <property type="component" value="Unassembled WGS sequence"/>
</dbReference>
<dbReference type="Gene3D" id="3.30.70.330">
    <property type="match status" value="1"/>
</dbReference>
<feature type="region of interest" description="Disordered" evidence="2">
    <location>
        <begin position="130"/>
        <end position="176"/>
    </location>
</feature>
<dbReference type="Pfam" id="PF00076">
    <property type="entry name" value="RRM_1"/>
    <property type="match status" value="1"/>
</dbReference>
<evidence type="ECO:0000256" key="1">
    <source>
        <dbReference type="ARBA" id="ARBA00022884"/>
    </source>
</evidence>
<evidence type="ECO:0000256" key="2">
    <source>
        <dbReference type="SAM" id="MobiDB-lite"/>
    </source>
</evidence>
<keyword evidence="1" id="KW-0694">RNA-binding</keyword>
<reference evidence="5" key="1">
    <citation type="submission" date="2016-10" db="EMBL/GenBank/DDBJ databases">
        <authorList>
            <person name="Varghese N."/>
            <person name="Submissions S."/>
        </authorList>
    </citation>
    <scope>NUCLEOTIDE SEQUENCE [LARGE SCALE GENOMIC DNA]</scope>
    <source>
        <strain evidence="5">DSM 7481</strain>
    </source>
</reference>
<dbReference type="SUPFAM" id="SSF54928">
    <property type="entry name" value="RNA-binding domain, RBD"/>
    <property type="match status" value="1"/>
</dbReference>
<dbReference type="InterPro" id="IPR000504">
    <property type="entry name" value="RRM_dom"/>
</dbReference>
<dbReference type="STRING" id="32040.SAMN04489710_11321"/>
<dbReference type="InterPro" id="IPR012677">
    <property type="entry name" value="Nucleotide-bd_a/b_plait_sf"/>
</dbReference>
<dbReference type="SMART" id="SM00360">
    <property type="entry name" value="RRM"/>
    <property type="match status" value="1"/>
</dbReference>
<evidence type="ECO:0000313" key="4">
    <source>
        <dbReference type="EMBL" id="SFE06166.1"/>
    </source>
</evidence>
<feature type="compositionally biased region" description="Gly residues" evidence="2">
    <location>
        <begin position="153"/>
        <end position="176"/>
    </location>
</feature>
<dbReference type="InterPro" id="IPR052462">
    <property type="entry name" value="SLIRP/GR-RBP-like"/>
</dbReference>
<dbReference type="CDD" id="cd21608">
    <property type="entry name" value="RRM2_NsCP33_like"/>
    <property type="match status" value="1"/>
</dbReference>
<dbReference type="PANTHER" id="PTHR48027">
    <property type="entry name" value="HETEROGENEOUS NUCLEAR RIBONUCLEOPROTEIN 87F-RELATED"/>
    <property type="match status" value="1"/>
</dbReference>
<dbReference type="GO" id="GO:0003723">
    <property type="term" value="F:RNA binding"/>
    <property type="evidence" value="ECO:0007669"/>
    <property type="project" value="UniProtKB-KW"/>
</dbReference>
<accession>A0A1I1XFK6</accession>
<protein>
    <submittedName>
        <fullName evidence="4">RNA recognition motif. (A.k.a. RRM, RBD, or RNP domain)</fullName>
    </submittedName>
</protein>